<proteinExistence type="predicted"/>
<evidence type="ECO:0000259" key="1">
    <source>
        <dbReference type="PROSITE" id="PS51733"/>
    </source>
</evidence>
<evidence type="ECO:0000313" key="3">
    <source>
        <dbReference type="Proteomes" id="UP000537775"/>
    </source>
</evidence>
<feature type="domain" description="BPL/LPL catalytic" evidence="1">
    <location>
        <begin position="45"/>
        <end position="237"/>
    </location>
</feature>
<gene>
    <name evidence="2" type="ORF">HD594_003300</name>
</gene>
<dbReference type="PROSITE" id="PS51733">
    <property type="entry name" value="BPL_LPL_CATALYTIC"/>
    <property type="match status" value="1"/>
</dbReference>
<reference evidence="2 3" key="1">
    <citation type="submission" date="2020-08" db="EMBL/GenBank/DDBJ databases">
        <title>Sequencing the genomes of 1000 actinobacteria strains.</title>
        <authorList>
            <person name="Klenk H.-P."/>
        </authorList>
    </citation>
    <scope>NUCLEOTIDE SEQUENCE [LARGE SCALE GENOMIC DNA]</scope>
    <source>
        <strain evidence="2 3">DSM 12511</strain>
    </source>
</reference>
<dbReference type="EMBL" id="JACHML010000001">
    <property type="protein sequence ID" value="MBB6392987.1"/>
    <property type="molecule type" value="Genomic_DNA"/>
</dbReference>
<dbReference type="SUPFAM" id="SSF55681">
    <property type="entry name" value="Class II aaRS and biotin synthetases"/>
    <property type="match status" value="1"/>
</dbReference>
<protein>
    <submittedName>
        <fullName evidence="2">Lipoate-protein ligase A</fullName>
    </submittedName>
</protein>
<sequence length="237" mass="24810">MVSTPSDSARSSGGALVVRQSERLDAEADLARSVELLRAVAAGSIAEDRVVRLYAPAPTVAMSRRESRLPGFETAQGVSHVHGFAPVIRPTGGRAVAYDESCVVFDIVAREPAGASIDQARFFREIGDSLVTALRGIGVDARVGDVPGEYCPGEFSINARGRVKLIGTSQRAVRGARLLSGMLPLGDVAQLVDVLAGVNAALDLDWDATTFGSLAAELRGVRRATAEDALVTALAAR</sequence>
<dbReference type="RefSeq" id="WP_184752211.1">
    <property type="nucleotide sequence ID" value="NZ_BAAAJR010000001.1"/>
</dbReference>
<name>A0A7X0KW75_9MICO</name>
<dbReference type="Gene3D" id="3.30.930.10">
    <property type="entry name" value="Bira Bifunctional Protein, Domain 2"/>
    <property type="match status" value="1"/>
</dbReference>
<dbReference type="Pfam" id="PF21948">
    <property type="entry name" value="LplA-B_cat"/>
    <property type="match status" value="1"/>
</dbReference>
<keyword evidence="2" id="KW-0436">Ligase</keyword>
<evidence type="ECO:0000313" key="2">
    <source>
        <dbReference type="EMBL" id="MBB6392987.1"/>
    </source>
</evidence>
<comment type="caution">
    <text evidence="2">The sequence shown here is derived from an EMBL/GenBank/DDBJ whole genome shotgun (WGS) entry which is preliminary data.</text>
</comment>
<keyword evidence="3" id="KW-1185">Reference proteome</keyword>
<accession>A0A7X0KW75</accession>
<dbReference type="GO" id="GO:0016874">
    <property type="term" value="F:ligase activity"/>
    <property type="evidence" value="ECO:0007669"/>
    <property type="project" value="UniProtKB-KW"/>
</dbReference>
<dbReference type="AlphaFoldDB" id="A0A7X0KW75"/>
<dbReference type="InterPro" id="IPR004143">
    <property type="entry name" value="BPL_LPL_catalytic"/>
</dbReference>
<dbReference type="InterPro" id="IPR045864">
    <property type="entry name" value="aa-tRNA-synth_II/BPL/LPL"/>
</dbReference>
<organism evidence="2 3">
    <name type="scientific">Microbacterium thalassium</name>
    <dbReference type="NCBI Taxonomy" id="362649"/>
    <lineage>
        <taxon>Bacteria</taxon>
        <taxon>Bacillati</taxon>
        <taxon>Actinomycetota</taxon>
        <taxon>Actinomycetes</taxon>
        <taxon>Micrococcales</taxon>
        <taxon>Microbacteriaceae</taxon>
        <taxon>Microbacterium</taxon>
    </lineage>
</organism>
<dbReference type="Proteomes" id="UP000537775">
    <property type="component" value="Unassembled WGS sequence"/>
</dbReference>